<evidence type="ECO:0000256" key="1">
    <source>
        <dbReference type="ARBA" id="ARBA00005820"/>
    </source>
</evidence>
<feature type="compositionally biased region" description="Low complexity" evidence="5">
    <location>
        <begin position="290"/>
        <end position="300"/>
    </location>
</feature>
<evidence type="ECO:0000256" key="2">
    <source>
        <dbReference type="ARBA" id="ARBA00023012"/>
    </source>
</evidence>
<feature type="region of interest" description="Disordered" evidence="5">
    <location>
        <begin position="251"/>
        <end position="339"/>
    </location>
</feature>
<keyword evidence="3 4" id="KW-0238">DNA-binding</keyword>
<dbReference type="EMBL" id="JAVRFD010000027">
    <property type="protein sequence ID" value="MDT0548494.1"/>
    <property type="molecule type" value="Genomic_DNA"/>
</dbReference>
<dbReference type="Pfam" id="PF03704">
    <property type="entry name" value="BTAD"/>
    <property type="match status" value="1"/>
</dbReference>
<dbReference type="PANTHER" id="PTHR47691:SF3">
    <property type="entry name" value="HTH-TYPE TRANSCRIPTIONAL REGULATOR RV0890C-RELATED"/>
    <property type="match status" value="1"/>
</dbReference>
<keyword evidence="2" id="KW-0902">Two-component regulatory system</keyword>
<name>A0ABU2XRF3_9ACTN</name>
<feature type="region of interest" description="Disordered" evidence="5">
    <location>
        <begin position="922"/>
        <end position="958"/>
    </location>
</feature>
<evidence type="ECO:0000259" key="6">
    <source>
        <dbReference type="PROSITE" id="PS51755"/>
    </source>
</evidence>
<dbReference type="SUPFAM" id="SSF52540">
    <property type="entry name" value="P-loop containing nucleoside triphosphate hydrolases"/>
    <property type="match status" value="1"/>
</dbReference>
<evidence type="ECO:0000313" key="8">
    <source>
        <dbReference type="Proteomes" id="UP001180754"/>
    </source>
</evidence>
<feature type="compositionally biased region" description="Low complexity" evidence="5">
    <location>
        <begin position="365"/>
        <end position="389"/>
    </location>
</feature>
<dbReference type="InterPro" id="IPR036388">
    <property type="entry name" value="WH-like_DNA-bd_sf"/>
</dbReference>
<dbReference type="Gene3D" id="3.40.50.300">
    <property type="entry name" value="P-loop containing nucleotide triphosphate hydrolases"/>
    <property type="match status" value="1"/>
</dbReference>
<proteinExistence type="inferred from homology"/>
<feature type="compositionally biased region" description="Basic and acidic residues" evidence="5">
    <location>
        <begin position="438"/>
        <end position="448"/>
    </location>
</feature>
<dbReference type="RefSeq" id="WP_311729066.1">
    <property type="nucleotide sequence ID" value="NZ_JAVRFD010000027.1"/>
</dbReference>
<dbReference type="InterPro" id="IPR011990">
    <property type="entry name" value="TPR-like_helical_dom_sf"/>
</dbReference>
<accession>A0ABU2XRF3</accession>
<dbReference type="InterPro" id="IPR001867">
    <property type="entry name" value="OmpR/PhoB-type_DNA-bd"/>
</dbReference>
<feature type="compositionally biased region" description="Low complexity" evidence="5">
    <location>
        <begin position="553"/>
        <end position="592"/>
    </location>
</feature>
<feature type="DNA-binding region" description="OmpR/PhoB-type" evidence="4">
    <location>
        <begin position="1"/>
        <end position="92"/>
    </location>
</feature>
<comment type="similarity">
    <text evidence="1">Belongs to the AfsR/DnrI/RedD regulatory family.</text>
</comment>
<dbReference type="InterPro" id="IPR027417">
    <property type="entry name" value="P-loop_NTPase"/>
</dbReference>
<dbReference type="Gene3D" id="1.10.10.10">
    <property type="entry name" value="Winged helix-like DNA-binding domain superfamily/Winged helix DNA-binding domain"/>
    <property type="match status" value="1"/>
</dbReference>
<reference evidence="7" key="1">
    <citation type="submission" date="2024-05" db="EMBL/GenBank/DDBJ databases">
        <title>30 novel species of actinomycetes from the DSMZ collection.</title>
        <authorList>
            <person name="Nouioui I."/>
        </authorList>
    </citation>
    <scope>NUCLEOTIDE SEQUENCE</scope>
    <source>
        <strain evidence="7">DSM 41529</strain>
    </source>
</reference>
<dbReference type="PANTHER" id="PTHR47691">
    <property type="entry name" value="REGULATOR-RELATED"/>
    <property type="match status" value="1"/>
</dbReference>
<feature type="compositionally biased region" description="Gly residues" evidence="5">
    <location>
        <begin position="390"/>
        <end position="400"/>
    </location>
</feature>
<dbReference type="InterPro" id="IPR016032">
    <property type="entry name" value="Sig_transdc_resp-reg_C-effctor"/>
</dbReference>
<protein>
    <submittedName>
        <fullName evidence="7">BTAD domain-containing putative transcriptional regulator</fullName>
    </submittedName>
</protein>
<feature type="region of interest" description="Disordered" evidence="5">
    <location>
        <begin position="365"/>
        <end position="622"/>
    </location>
</feature>
<dbReference type="SMART" id="SM01043">
    <property type="entry name" value="BTAD"/>
    <property type="match status" value="1"/>
</dbReference>
<feature type="compositionally biased region" description="Polar residues" evidence="5">
    <location>
        <begin position="935"/>
        <end position="958"/>
    </location>
</feature>
<dbReference type="SMART" id="SM00862">
    <property type="entry name" value="Trans_reg_C"/>
    <property type="match status" value="1"/>
</dbReference>
<feature type="compositionally biased region" description="Low complexity" evidence="5">
    <location>
        <begin position="508"/>
        <end position="520"/>
    </location>
</feature>
<feature type="compositionally biased region" description="Basic and acidic residues" evidence="5">
    <location>
        <begin position="406"/>
        <end position="426"/>
    </location>
</feature>
<dbReference type="PRINTS" id="PR00364">
    <property type="entry name" value="DISEASERSIST"/>
</dbReference>
<feature type="domain" description="OmpR/PhoB-type" evidence="6">
    <location>
        <begin position="1"/>
        <end position="92"/>
    </location>
</feature>
<dbReference type="Pfam" id="PF13191">
    <property type="entry name" value="AAA_16"/>
    <property type="match status" value="1"/>
</dbReference>
<dbReference type="Proteomes" id="UP001180754">
    <property type="component" value="Unassembled WGS sequence"/>
</dbReference>
<evidence type="ECO:0000313" key="7">
    <source>
        <dbReference type="EMBL" id="MDT0548494.1"/>
    </source>
</evidence>
<dbReference type="PROSITE" id="PS51755">
    <property type="entry name" value="OMPR_PHOB"/>
    <property type="match status" value="1"/>
</dbReference>
<feature type="compositionally biased region" description="Gly residues" evidence="5">
    <location>
        <begin position="258"/>
        <end position="289"/>
    </location>
</feature>
<evidence type="ECO:0000256" key="4">
    <source>
        <dbReference type="PROSITE-ProRule" id="PRU01091"/>
    </source>
</evidence>
<dbReference type="Gene3D" id="1.25.40.10">
    <property type="entry name" value="Tetratricopeptide repeat domain"/>
    <property type="match status" value="2"/>
</dbReference>
<keyword evidence="8" id="KW-1185">Reference proteome</keyword>
<comment type="caution">
    <text evidence="7">The sequence shown here is derived from an EMBL/GenBank/DDBJ whole genome shotgun (WGS) entry which is preliminary data.</text>
</comment>
<evidence type="ECO:0000256" key="3">
    <source>
        <dbReference type="ARBA" id="ARBA00023125"/>
    </source>
</evidence>
<organism evidence="7 8">
    <name type="scientific">Streptomyces lonegramiae</name>
    <dbReference type="NCBI Taxonomy" id="3075524"/>
    <lineage>
        <taxon>Bacteria</taxon>
        <taxon>Bacillati</taxon>
        <taxon>Actinomycetota</taxon>
        <taxon>Actinomycetes</taxon>
        <taxon>Kitasatosporales</taxon>
        <taxon>Streptomycetaceae</taxon>
        <taxon>Streptomyces</taxon>
    </lineage>
</organism>
<dbReference type="SUPFAM" id="SSF48452">
    <property type="entry name" value="TPR-like"/>
    <property type="match status" value="2"/>
</dbReference>
<dbReference type="InterPro" id="IPR005158">
    <property type="entry name" value="BTAD"/>
</dbReference>
<dbReference type="SUPFAM" id="SSF46894">
    <property type="entry name" value="C-terminal effector domain of the bipartite response regulators"/>
    <property type="match status" value="1"/>
</dbReference>
<dbReference type="CDD" id="cd15831">
    <property type="entry name" value="BTAD"/>
    <property type="match status" value="1"/>
</dbReference>
<gene>
    <name evidence="7" type="ORF">RND15_38235</name>
</gene>
<evidence type="ECO:0000256" key="5">
    <source>
        <dbReference type="SAM" id="MobiDB-lite"/>
    </source>
</evidence>
<sequence length="1542" mass="160400">MRYLILGSAEARDDDGNPLPLGGPRLRALLTALAMRAARPAPAPVDVLIDEVWAEDPPQDAPAALQALVGRLRRAVGRDAVVSSPGGYRLSTGGPQDVDLLHFEALTKSGTTALDAGDPETAAEVLRQALALWRGPALADLPDRDAAAARPEALRLTALHRRIDADLALGRPADAIPELRELVADHPLDETFHAQLIRALHAAGRPADALAAYEAVRHTLADRLGTDPGPDLRALHGHLLSGTPAPLPARARAAAVRGPGGSGGSGGSGRSGRSGGDGAVGGRGPGGDAGASSGDEAAGRGPYGPPVAPRRVPEPTHAPYAAHDPSGAAWGGGHARRGPEAAYGAETAFGAETVGGGAARAAYADPAPGATQGPGAAYEPVAPRAPETAGGPGATRGGAAVGVPDPGHDPRAACGPEADHGPERARGGAAGGAPGSRRGGEAVRETAYVDRGPGAAHGPERARGGAAPGTLGSPHGGEAAPGAAYVDRGYGRADGPAAPHAPEPAQGPGPTGGIAAAGVPDFGHGAETAQGLAYGNHDPGAAYGPEEARGRAARAPYPGHGGEAAEAGYAAHVPQAPSEAAPDAARRAAGAAHSTGPAPADTPPAPPNGGHAQGGAPRPRGNLRARLTSFVGRQTEIADLRRDLRGARLVTLTGPGGSGKTRLSEEVAAAVTAAYPDGVWVVELAKLDHAAAVPGAVLSAVGDRETSLLATKLETRLGGADGADPAARLVELCAHRRLLLLLDNCEHVIDAAAALAETLLAHCPGLSVLATSREPLGVPGETVRPVEPLRPAPAHQLFAERAAATLPGFDPARDPDTQAAVAEICRRLDGLPLAIELAAARLRLLTPRQIADRLDDRFRLLTSGSRTLLPRQQTLRAVVDWSWELLDERERTVLRRASGFAGGWGLSAAEAVCAEAPPAAAPSAASPADGMAQNGMAQNGTAQDGMAQNGTAQDGTSAMSAINASVQPDAHPELRPRTHIARGEVLDLLGALVDKSLLVVDHPTADQAPAEARYRMLETIHEYVGERATEDSVARADHTAALARHTAYFRDYARTAEPRLRSAEQLPWLHRVESELDNIRAALKRSLEARDEQTVIEFVMAMGWFWWLRNYRDEGVAWTREALILGGAMGPGDWRSVLGSIPGDVPPGEDGVDEAVTRYWDQMDLRLLLFFLNADNADGPTLTSPDSVTAAHRIRDAYTAHPGPRGARFPGMLWPFSGFLLDGHAGVIPLMDEAVANSRAHGDDWAVGVALMFRTHAVIDSPGGMKNVEADWAELRELSRRVGDRWMLAQVETAAGEMAASHARLDEARAAYELARRLAREIGAHAEAPFLITRLADVAINAGELDRAEKLLDHSDEEAERRGSQDRDVRSFNGLLRSLVELHRGNLARARALCEGARRMAEQATPPSQFWVLADGLDARITADEGDAPGALRKLRDTLSRGAETGCVEILLAQQAETAAHVLVGCEKEGLAARMLGAADAWRGELGRTPLPLRETEKATAAAHRALGRETVDALRAEGAGLSVEQVIALLDELVTTPWPGY</sequence>
<dbReference type="InterPro" id="IPR041664">
    <property type="entry name" value="AAA_16"/>
</dbReference>